<keyword evidence="2" id="KW-0442">Lipid degradation</keyword>
<accession>A0A3B0U0W2</accession>
<dbReference type="GO" id="GO:0016787">
    <property type="term" value="F:hydrolase activity"/>
    <property type="evidence" value="ECO:0007669"/>
    <property type="project" value="UniProtKB-KW"/>
</dbReference>
<dbReference type="SUPFAM" id="SSF52151">
    <property type="entry name" value="FabD/lysophospholipase-like"/>
    <property type="match status" value="1"/>
</dbReference>
<sequence length="287" mass="31161">MTIISGPKIGVALGGGAARGLTHIPFIEAMDEMGLRPSIISGSSIGALLGAGWAAGLTGSELREYAYEYLGSMRTIFARIWSTRFSDLGSAFRNGLSMQLDALEVIQSFIPENLPEQFSDLKIPLHIVATDFRTWHQVVFHHGELVPAIAASAAIPSLFKPVRLNDQLLIDGSVVDPLPLGVASRNVDILVGVDVNGSPSDAEENGNPSLIDIGLGSAQIMMHGLIAYSIAAFPPDIYVRPHIKPFGAMEFWRVREIIESGDQDKERFKRKLAKAVEGFIVSRQKNR</sequence>
<dbReference type="InterPro" id="IPR050301">
    <property type="entry name" value="NTE"/>
</dbReference>
<reference evidence="5" key="1">
    <citation type="submission" date="2018-06" db="EMBL/GenBank/DDBJ databases">
        <authorList>
            <person name="Zhirakovskaya E."/>
        </authorList>
    </citation>
    <scope>NUCLEOTIDE SEQUENCE</scope>
</reference>
<dbReference type="PROSITE" id="PS51635">
    <property type="entry name" value="PNPLA"/>
    <property type="match status" value="1"/>
</dbReference>
<dbReference type="PANTHER" id="PTHR14226">
    <property type="entry name" value="NEUROPATHY TARGET ESTERASE/SWISS CHEESE D.MELANOGASTER"/>
    <property type="match status" value="1"/>
</dbReference>
<organism evidence="5">
    <name type="scientific">hydrothermal vent metagenome</name>
    <dbReference type="NCBI Taxonomy" id="652676"/>
    <lineage>
        <taxon>unclassified sequences</taxon>
        <taxon>metagenomes</taxon>
        <taxon>ecological metagenomes</taxon>
    </lineage>
</organism>
<dbReference type="PANTHER" id="PTHR14226:SF29">
    <property type="entry name" value="NEUROPATHY TARGET ESTERASE SWS"/>
    <property type="match status" value="1"/>
</dbReference>
<evidence type="ECO:0000259" key="4">
    <source>
        <dbReference type="PROSITE" id="PS51635"/>
    </source>
</evidence>
<feature type="domain" description="PNPLA" evidence="4">
    <location>
        <begin position="11"/>
        <end position="184"/>
    </location>
</feature>
<dbReference type="AlphaFoldDB" id="A0A3B0U0W2"/>
<dbReference type="EMBL" id="UOEO01000193">
    <property type="protein sequence ID" value="VAW21973.1"/>
    <property type="molecule type" value="Genomic_DNA"/>
</dbReference>
<keyword evidence="3" id="KW-0443">Lipid metabolism</keyword>
<dbReference type="GO" id="GO:0016042">
    <property type="term" value="P:lipid catabolic process"/>
    <property type="evidence" value="ECO:0007669"/>
    <property type="project" value="UniProtKB-KW"/>
</dbReference>
<keyword evidence="1" id="KW-0378">Hydrolase</keyword>
<dbReference type="InterPro" id="IPR002641">
    <property type="entry name" value="PNPLA_dom"/>
</dbReference>
<evidence type="ECO:0000313" key="5">
    <source>
        <dbReference type="EMBL" id="VAW21973.1"/>
    </source>
</evidence>
<dbReference type="Gene3D" id="3.40.1090.10">
    <property type="entry name" value="Cytosolic phospholipase A2 catalytic domain"/>
    <property type="match status" value="2"/>
</dbReference>
<evidence type="ECO:0000256" key="1">
    <source>
        <dbReference type="ARBA" id="ARBA00022801"/>
    </source>
</evidence>
<dbReference type="Pfam" id="PF01734">
    <property type="entry name" value="Patatin"/>
    <property type="match status" value="1"/>
</dbReference>
<protein>
    <recommendedName>
        <fullName evidence="4">PNPLA domain-containing protein</fullName>
    </recommendedName>
</protein>
<gene>
    <name evidence="5" type="ORF">MNBD_ALPHA12-488</name>
</gene>
<evidence type="ECO:0000256" key="2">
    <source>
        <dbReference type="ARBA" id="ARBA00022963"/>
    </source>
</evidence>
<name>A0A3B0U0W2_9ZZZZ</name>
<proteinExistence type="predicted"/>
<dbReference type="InterPro" id="IPR016035">
    <property type="entry name" value="Acyl_Trfase/lysoPLipase"/>
</dbReference>
<evidence type="ECO:0000256" key="3">
    <source>
        <dbReference type="ARBA" id="ARBA00023098"/>
    </source>
</evidence>